<dbReference type="AlphaFoldDB" id="A0A1R1YHN4"/>
<protein>
    <recommendedName>
        <fullName evidence="3">CCHC-type domain-containing protein</fullName>
    </recommendedName>
</protein>
<comment type="caution">
    <text evidence="4">The sequence shown here is derived from an EMBL/GenBank/DDBJ whole genome shotgun (WGS) entry which is preliminary data.</text>
</comment>
<evidence type="ECO:0000313" key="5">
    <source>
        <dbReference type="Proteomes" id="UP000187429"/>
    </source>
</evidence>
<dbReference type="GO" id="GO:0003676">
    <property type="term" value="F:nucleic acid binding"/>
    <property type="evidence" value="ECO:0007669"/>
    <property type="project" value="InterPro"/>
</dbReference>
<feature type="compositionally biased region" description="Polar residues" evidence="2">
    <location>
        <begin position="280"/>
        <end position="289"/>
    </location>
</feature>
<dbReference type="GO" id="GO:0008270">
    <property type="term" value="F:zinc ion binding"/>
    <property type="evidence" value="ECO:0007669"/>
    <property type="project" value="UniProtKB-KW"/>
</dbReference>
<sequence length="298" mass="34641">MTDPKPFIQLTSASISIPTYSGKGDDISFSRWYSISIDELKAFGFQNEEQMVLLMARQLKGNAKQVYDTLRDNSGQSSIKSLYEFKNHLESKFIDDNFDIKLRYRLLKLKQSGSISKYIEDEKNIFGNYKGMEEKDRIFYLMNNMKSVYLNILNKKNPSTFNDAINLLIQQGDVMNMNANMSTDAQKPLRNDDDMDIDYISIKSKEEEEIGINLVSIDQGGKTFWVTIKEKKQLVPLSTGNQVTRNFLESNRMCWNCGSNQHLRRDCKATDSHWRRRTNRNQTDNSKNIDQGKDQRQE</sequence>
<dbReference type="PROSITE" id="PS50158">
    <property type="entry name" value="ZF_CCHC"/>
    <property type="match status" value="1"/>
</dbReference>
<dbReference type="OrthoDB" id="6773043at2759"/>
<dbReference type="EMBL" id="LSSM01001469">
    <property type="protein sequence ID" value="OMJ26427.1"/>
    <property type="molecule type" value="Genomic_DNA"/>
</dbReference>
<keyword evidence="1" id="KW-0863">Zinc-finger</keyword>
<feature type="domain" description="CCHC-type" evidence="3">
    <location>
        <begin position="254"/>
        <end position="268"/>
    </location>
</feature>
<proteinExistence type="predicted"/>
<dbReference type="InterPro" id="IPR001878">
    <property type="entry name" value="Znf_CCHC"/>
</dbReference>
<feature type="region of interest" description="Disordered" evidence="2">
    <location>
        <begin position="274"/>
        <end position="298"/>
    </location>
</feature>
<evidence type="ECO:0000256" key="2">
    <source>
        <dbReference type="SAM" id="MobiDB-lite"/>
    </source>
</evidence>
<keyword evidence="1" id="KW-0479">Metal-binding</keyword>
<name>A0A1R1YHN4_9FUNG</name>
<reference evidence="5" key="1">
    <citation type="submission" date="2017-01" db="EMBL/GenBank/DDBJ databases">
        <authorList>
            <person name="Wang Y."/>
            <person name="White M."/>
            <person name="Kvist S."/>
            <person name="Moncalvo J.-M."/>
        </authorList>
    </citation>
    <scope>NUCLEOTIDE SEQUENCE [LARGE SCALE GENOMIC DNA]</scope>
    <source>
        <strain evidence="5">ID-206-W2</strain>
    </source>
</reference>
<dbReference type="Pfam" id="PF03732">
    <property type="entry name" value="Retrotrans_gag"/>
    <property type="match status" value="1"/>
</dbReference>
<organism evidence="4 5">
    <name type="scientific">Smittium culicis</name>
    <dbReference type="NCBI Taxonomy" id="133412"/>
    <lineage>
        <taxon>Eukaryota</taxon>
        <taxon>Fungi</taxon>
        <taxon>Fungi incertae sedis</taxon>
        <taxon>Zoopagomycota</taxon>
        <taxon>Kickxellomycotina</taxon>
        <taxon>Harpellomycetes</taxon>
        <taxon>Harpellales</taxon>
        <taxon>Legeriomycetaceae</taxon>
        <taxon>Smittium</taxon>
    </lineage>
</organism>
<evidence type="ECO:0000313" key="4">
    <source>
        <dbReference type="EMBL" id="OMJ26427.1"/>
    </source>
</evidence>
<dbReference type="Proteomes" id="UP000187429">
    <property type="component" value="Unassembled WGS sequence"/>
</dbReference>
<keyword evidence="5" id="KW-1185">Reference proteome</keyword>
<dbReference type="InterPro" id="IPR005162">
    <property type="entry name" value="Retrotrans_gag_dom"/>
</dbReference>
<accession>A0A1R1YHN4</accession>
<gene>
    <name evidence="4" type="ORF">AYI69_g3991</name>
</gene>
<evidence type="ECO:0000256" key="1">
    <source>
        <dbReference type="PROSITE-ProRule" id="PRU00047"/>
    </source>
</evidence>
<evidence type="ECO:0000259" key="3">
    <source>
        <dbReference type="PROSITE" id="PS50158"/>
    </source>
</evidence>
<keyword evidence="1" id="KW-0862">Zinc</keyword>